<dbReference type="EMBL" id="JACSCY010000003">
    <property type="protein sequence ID" value="MBC6610512.1"/>
    <property type="molecule type" value="Genomic_DNA"/>
</dbReference>
<feature type="region of interest" description="Disordered" evidence="1">
    <location>
        <begin position="1"/>
        <end position="77"/>
    </location>
</feature>
<evidence type="ECO:0000313" key="3">
    <source>
        <dbReference type="Proteomes" id="UP000622017"/>
    </source>
</evidence>
<keyword evidence="3" id="KW-1185">Reference proteome</keyword>
<organism evidence="2 3">
    <name type="scientific">Hymenobacter citatus</name>
    <dbReference type="NCBI Taxonomy" id="2763506"/>
    <lineage>
        <taxon>Bacteria</taxon>
        <taxon>Pseudomonadati</taxon>
        <taxon>Bacteroidota</taxon>
        <taxon>Cytophagia</taxon>
        <taxon>Cytophagales</taxon>
        <taxon>Hymenobacteraceae</taxon>
        <taxon>Hymenobacter</taxon>
    </lineage>
</organism>
<dbReference type="Proteomes" id="UP000622017">
    <property type="component" value="Unassembled WGS sequence"/>
</dbReference>
<gene>
    <name evidence="2" type="ORF">H8B15_06240</name>
</gene>
<dbReference type="RefSeq" id="WP_187318806.1">
    <property type="nucleotide sequence ID" value="NZ_JACSCY010000003.1"/>
</dbReference>
<protein>
    <submittedName>
        <fullName evidence="2">Uncharacterized protein</fullName>
    </submittedName>
</protein>
<comment type="caution">
    <text evidence="2">The sequence shown here is derived from an EMBL/GenBank/DDBJ whole genome shotgun (WGS) entry which is preliminary data.</text>
</comment>
<accession>A0ABR7MIU6</accession>
<proteinExistence type="predicted"/>
<name>A0ABR7MIU6_9BACT</name>
<sequence length="77" mass="8571">MANQGNDHNQPSKENHGSPSQSEQPKGAGNLPVENQDEEQRLSEEYTNDGLDEVPAHLVNNPNRNYDKPDLDKPAYS</sequence>
<evidence type="ECO:0000313" key="2">
    <source>
        <dbReference type="EMBL" id="MBC6610512.1"/>
    </source>
</evidence>
<evidence type="ECO:0000256" key="1">
    <source>
        <dbReference type="SAM" id="MobiDB-lite"/>
    </source>
</evidence>
<reference evidence="2 3" key="1">
    <citation type="submission" date="2020-08" db="EMBL/GenBank/DDBJ databases">
        <title>Hymenobacter sp.</title>
        <authorList>
            <person name="Kim M.K."/>
        </authorList>
    </citation>
    <scope>NUCLEOTIDE SEQUENCE [LARGE SCALE GENOMIC DNA]</scope>
    <source>
        <strain evidence="2 3">BT507</strain>
    </source>
</reference>
<feature type="compositionally biased region" description="Basic and acidic residues" evidence="1">
    <location>
        <begin position="65"/>
        <end position="77"/>
    </location>
</feature>